<dbReference type="Proteomes" id="UP001301769">
    <property type="component" value="Unassembled WGS sequence"/>
</dbReference>
<keyword evidence="3 4" id="KW-0443">Lipid metabolism</keyword>
<protein>
    <submittedName>
        <fullName evidence="7">Acyl transferase/acyl hydrolase/lysophospholipase</fullName>
    </submittedName>
</protein>
<dbReference type="EMBL" id="MU858200">
    <property type="protein sequence ID" value="KAK4209580.1"/>
    <property type="molecule type" value="Genomic_DNA"/>
</dbReference>
<evidence type="ECO:0000313" key="7">
    <source>
        <dbReference type="EMBL" id="KAK4209580.1"/>
    </source>
</evidence>
<reference evidence="7" key="2">
    <citation type="submission" date="2023-05" db="EMBL/GenBank/DDBJ databases">
        <authorList>
            <consortium name="Lawrence Berkeley National Laboratory"/>
            <person name="Steindorff A."/>
            <person name="Hensen N."/>
            <person name="Bonometti L."/>
            <person name="Westerberg I."/>
            <person name="Brannstrom I.O."/>
            <person name="Guillou S."/>
            <person name="Cros-Aarteil S."/>
            <person name="Calhoun S."/>
            <person name="Haridas S."/>
            <person name="Kuo A."/>
            <person name="Mondo S."/>
            <person name="Pangilinan J."/>
            <person name="Riley R."/>
            <person name="Labutti K."/>
            <person name="Andreopoulos B."/>
            <person name="Lipzen A."/>
            <person name="Chen C."/>
            <person name="Yanf M."/>
            <person name="Daum C."/>
            <person name="Ng V."/>
            <person name="Clum A."/>
            <person name="Ohm R."/>
            <person name="Martin F."/>
            <person name="Silar P."/>
            <person name="Natvig D."/>
            <person name="Lalanne C."/>
            <person name="Gautier V."/>
            <person name="Ament-Velasquez S.L."/>
            <person name="Kruys A."/>
            <person name="Hutchinson M.I."/>
            <person name="Powell A.J."/>
            <person name="Barry K."/>
            <person name="Miller A.N."/>
            <person name="Grigoriev I.V."/>
            <person name="Debuchy R."/>
            <person name="Gladieux P."/>
            <person name="Thoren M.H."/>
            <person name="Johannesson H."/>
        </authorList>
    </citation>
    <scope>NUCLEOTIDE SEQUENCE</scope>
    <source>
        <strain evidence="7">PSN293</strain>
    </source>
</reference>
<feature type="short sequence motif" description="GXGXXG" evidence="4">
    <location>
        <begin position="42"/>
        <end position="47"/>
    </location>
</feature>
<feature type="compositionally biased region" description="Low complexity" evidence="5">
    <location>
        <begin position="601"/>
        <end position="612"/>
    </location>
</feature>
<dbReference type="InterPro" id="IPR016035">
    <property type="entry name" value="Acyl_Trfase/lysoPLipase"/>
</dbReference>
<dbReference type="Pfam" id="PF01734">
    <property type="entry name" value="Patatin"/>
    <property type="match status" value="1"/>
</dbReference>
<feature type="region of interest" description="Disordered" evidence="5">
    <location>
        <begin position="360"/>
        <end position="381"/>
    </location>
</feature>
<dbReference type="GO" id="GO:0016042">
    <property type="term" value="P:lipid catabolic process"/>
    <property type="evidence" value="ECO:0007669"/>
    <property type="project" value="UniProtKB-UniRule"/>
</dbReference>
<evidence type="ECO:0000256" key="2">
    <source>
        <dbReference type="ARBA" id="ARBA00022963"/>
    </source>
</evidence>
<keyword evidence="7" id="KW-0808">Transferase</keyword>
<evidence type="ECO:0000313" key="8">
    <source>
        <dbReference type="Proteomes" id="UP001301769"/>
    </source>
</evidence>
<evidence type="ECO:0000256" key="4">
    <source>
        <dbReference type="PROSITE-ProRule" id="PRU01161"/>
    </source>
</evidence>
<feature type="active site" description="Nucleophile" evidence="4">
    <location>
        <position position="82"/>
    </location>
</feature>
<dbReference type="GO" id="GO:0016740">
    <property type="term" value="F:transferase activity"/>
    <property type="evidence" value="ECO:0007669"/>
    <property type="project" value="UniProtKB-KW"/>
</dbReference>
<feature type="region of interest" description="Disordered" evidence="5">
    <location>
        <begin position="582"/>
        <end position="612"/>
    </location>
</feature>
<dbReference type="GO" id="GO:0019369">
    <property type="term" value="P:arachidonate metabolic process"/>
    <property type="evidence" value="ECO:0007669"/>
    <property type="project" value="TreeGrafter"/>
</dbReference>
<accession>A0AAN6Y032</accession>
<dbReference type="GO" id="GO:0046486">
    <property type="term" value="P:glycerolipid metabolic process"/>
    <property type="evidence" value="ECO:0007669"/>
    <property type="project" value="UniProtKB-ARBA"/>
</dbReference>
<evidence type="ECO:0000256" key="1">
    <source>
        <dbReference type="ARBA" id="ARBA00022801"/>
    </source>
</evidence>
<name>A0AAN6Y032_9PEZI</name>
<dbReference type="SUPFAM" id="SSF52151">
    <property type="entry name" value="FabD/lysophospholipase-like"/>
    <property type="match status" value="1"/>
</dbReference>
<gene>
    <name evidence="7" type="ORF">QBC37DRAFT_377910</name>
</gene>
<keyword evidence="8" id="KW-1185">Reference proteome</keyword>
<dbReference type="CDD" id="cd07216">
    <property type="entry name" value="Pat17_PNPLA8_PNPLA9_like3"/>
    <property type="match status" value="1"/>
</dbReference>
<keyword evidence="1 4" id="KW-0378">Hydrolase</keyword>
<dbReference type="GO" id="GO:0047499">
    <property type="term" value="F:calcium-independent phospholipase A2 activity"/>
    <property type="evidence" value="ECO:0007669"/>
    <property type="project" value="TreeGrafter"/>
</dbReference>
<organism evidence="7 8">
    <name type="scientific">Rhypophila decipiens</name>
    <dbReference type="NCBI Taxonomy" id="261697"/>
    <lineage>
        <taxon>Eukaryota</taxon>
        <taxon>Fungi</taxon>
        <taxon>Dikarya</taxon>
        <taxon>Ascomycota</taxon>
        <taxon>Pezizomycotina</taxon>
        <taxon>Sordariomycetes</taxon>
        <taxon>Sordariomycetidae</taxon>
        <taxon>Sordariales</taxon>
        <taxon>Naviculisporaceae</taxon>
        <taxon>Rhypophila</taxon>
    </lineage>
</organism>
<feature type="short sequence motif" description="DGA/G" evidence="4">
    <location>
        <begin position="228"/>
        <end position="230"/>
    </location>
</feature>
<reference evidence="7" key="1">
    <citation type="journal article" date="2023" name="Mol. Phylogenet. Evol.">
        <title>Genome-scale phylogeny and comparative genomics of the fungal order Sordariales.</title>
        <authorList>
            <person name="Hensen N."/>
            <person name="Bonometti L."/>
            <person name="Westerberg I."/>
            <person name="Brannstrom I.O."/>
            <person name="Guillou S."/>
            <person name="Cros-Aarteil S."/>
            <person name="Calhoun S."/>
            <person name="Haridas S."/>
            <person name="Kuo A."/>
            <person name="Mondo S."/>
            <person name="Pangilinan J."/>
            <person name="Riley R."/>
            <person name="LaButti K."/>
            <person name="Andreopoulos B."/>
            <person name="Lipzen A."/>
            <person name="Chen C."/>
            <person name="Yan M."/>
            <person name="Daum C."/>
            <person name="Ng V."/>
            <person name="Clum A."/>
            <person name="Steindorff A."/>
            <person name="Ohm R.A."/>
            <person name="Martin F."/>
            <person name="Silar P."/>
            <person name="Natvig D.O."/>
            <person name="Lalanne C."/>
            <person name="Gautier V."/>
            <person name="Ament-Velasquez S.L."/>
            <person name="Kruys A."/>
            <person name="Hutchinson M.I."/>
            <person name="Powell A.J."/>
            <person name="Barry K."/>
            <person name="Miller A.N."/>
            <person name="Grigoriev I.V."/>
            <person name="Debuchy R."/>
            <person name="Gladieux P."/>
            <person name="Hiltunen Thoren M."/>
            <person name="Johannesson H."/>
        </authorList>
    </citation>
    <scope>NUCLEOTIDE SEQUENCE</scope>
    <source>
        <strain evidence="7">PSN293</strain>
    </source>
</reference>
<keyword evidence="2 4" id="KW-0442">Lipid degradation</keyword>
<feature type="domain" description="PNPLA" evidence="6">
    <location>
        <begin position="38"/>
        <end position="241"/>
    </location>
</feature>
<evidence type="ECO:0000256" key="5">
    <source>
        <dbReference type="SAM" id="MobiDB-lite"/>
    </source>
</evidence>
<dbReference type="GO" id="GO:0016020">
    <property type="term" value="C:membrane"/>
    <property type="evidence" value="ECO:0007669"/>
    <property type="project" value="TreeGrafter"/>
</dbReference>
<evidence type="ECO:0000259" key="6">
    <source>
        <dbReference type="PROSITE" id="PS51635"/>
    </source>
</evidence>
<feature type="short sequence motif" description="GXSXG" evidence="4">
    <location>
        <begin position="80"/>
        <end position="84"/>
    </location>
</feature>
<dbReference type="PROSITE" id="PS51635">
    <property type="entry name" value="PNPLA"/>
    <property type="match status" value="1"/>
</dbReference>
<dbReference type="PANTHER" id="PTHR24185:SF1">
    <property type="entry name" value="CALCIUM-INDEPENDENT PHOSPHOLIPASE A2-GAMMA"/>
    <property type="match status" value="1"/>
</dbReference>
<proteinExistence type="predicted"/>
<dbReference type="InterPro" id="IPR002641">
    <property type="entry name" value="PNPLA_dom"/>
</dbReference>
<dbReference type="AlphaFoldDB" id="A0AAN6Y032"/>
<dbReference type="Gene3D" id="3.40.1090.10">
    <property type="entry name" value="Cytosolic phospholipase A2 catalytic domain"/>
    <property type="match status" value="1"/>
</dbReference>
<dbReference type="PANTHER" id="PTHR24185">
    <property type="entry name" value="CALCIUM-INDEPENDENT PHOSPHOLIPASE A2-GAMMA"/>
    <property type="match status" value="1"/>
</dbReference>
<sequence>MSHLSLLDVENKLLADDLSIRGDEKPPSYNTTRNLKLLSLDGGGVRGLSSLYILQELMIAVADDPQHPPKPCFWFDMIGGTSTGGLIAIMLGRLQMSVKDCIEAYTRMMGGVFVKSRPIFNLPFTSSGKIRPRFDTKELESAIKAIIEDTGHGGETLRDPNCKCKVFVCATEYETTKIHLFSTYQRRGAGFEDVYEEALIWEACRATSAATSFFDVAEVGRSRMVFLDGATGANNPIFYLWEEARAQFGDDFERRLQLAVSVGTGRPDIRAFGSDLKELAKTMIKMSTNTENMNQMFERAHMDLFRDDRFFRFNVQVGLGSVGLEEVSRQSLIRAATHDYLELNEVRRRVDVFKQRGNYRAPMDEPSIPQPLPLASPASGQSRDPNHTAFLHLDTSTRCVNRNPRLKTSYWARITRESYALYERCFKDMAGDMDPRSVIIFEQFHYYLAQFSPTHPSLTPQLIHQIWCRLRVPGNPNVPLALPKPLAMAAICMAHMESIVDGRIVPTLEQVREYRPAVTNGYNYPSQVEPPAVPRLSDNRLKYLRLFDKWVDCSCGCGRLWNFVPDPPDALRDDRRLRQGSRCLAVDPSQKGSDDASSFLSAKSGGSVKSSKGGLWKSILGKGKDKGTRESHRLSEHQQNNLRAWFALDPVEGYEQREQIGGYY</sequence>
<feature type="active site" description="Proton acceptor" evidence="4">
    <location>
        <position position="228"/>
    </location>
</feature>
<comment type="caution">
    <text evidence="7">The sequence shown here is derived from an EMBL/GenBank/DDBJ whole genome shotgun (WGS) entry which is preliminary data.</text>
</comment>
<evidence type="ECO:0000256" key="3">
    <source>
        <dbReference type="ARBA" id="ARBA00023098"/>
    </source>
</evidence>